<protein>
    <submittedName>
        <fullName evidence="2">Uncharacterized protein</fullName>
    </submittedName>
</protein>
<gene>
    <name evidence="2" type="ORF">K491DRAFT_717293</name>
</gene>
<sequence>MARRQQDNAPSPSNPTEPNPTIIMSETYNSYYLNFEDDKDILHPKWNSWWCFDGWTTEAWLANFCKEVLGWRMDEMVFPTHELLIQEKIRAFGPHIPVNPPTKPTTAERRGKDPGFMDLGLRDIGRSWMMFKLPPAESNATVGEERIESILDDLMGVTDYTVCTVQLFFAVARKIKVEVQKGKSFATEHSEIVLADQEEVINAIKSKGFGLDLTALLSMFVPVDMTAGAVAARKAVAEKAAAESEEAPAELET</sequence>
<proteinExistence type="predicted"/>
<evidence type="ECO:0000256" key="1">
    <source>
        <dbReference type="SAM" id="MobiDB-lite"/>
    </source>
</evidence>
<dbReference type="EMBL" id="MU004367">
    <property type="protein sequence ID" value="KAF2654231.1"/>
    <property type="molecule type" value="Genomic_DNA"/>
</dbReference>
<reference evidence="2" key="1">
    <citation type="journal article" date="2020" name="Stud. Mycol.">
        <title>101 Dothideomycetes genomes: a test case for predicting lifestyles and emergence of pathogens.</title>
        <authorList>
            <person name="Haridas S."/>
            <person name="Albert R."/>
            <person name="Binder M."/>
            <person name="Bloem J."/>
            <person name="Labutti K."/>
            <person name="Salamov A."/>
            <person name="Andreopoulos B."/>
            <person name="Baker S."/>
            <person name="Barry K."/>
            <person name="Bills G."/>
            <person name="Bluhm B."/>
            <person name="Cannon C."/>
            <person name="Castanera R."/>
            <person name="Culley D."/>
            <person name="Daum C."/>
            <person name="Ezra D."/>
            <person name="Gonzalez J."/>
            <person name="Henrissat B."/>
            <person name="Kuo A."/>
            <person name="Liang C."/>
            <person name="Lipzen A."/>
            <person name="Lutzoni F."/>
            <person name="Magnuson J."/>
            <person name="Mondo S."/>
            <person name="Nolan M."/>
            <person name="Ohm R."/>
            <person name="Pangilinan J."/>
            <person name="Park H.-J."/>
            <person name="Ramirez L."/>
            <person name="Alfaro M."/>
            <person name="Sun H."/>
            <person name="Tritt A."/>
            <person name="Yoshinaga Y."/>
            <person name="Zwiers L.-H."/>
            <person name="Turgeon B."/>
            <person name="Goodwin S."/>
            <person name="Spatafora J."/>
            <person name="Crous P."/>
            <person name="Grigoriev I."/>
        </authorList>
    </citation>
    <scope>NUCLEOTIDE SEQUENCE</scope>
    <source>
        <strain evidence="2">CBS 122681</strain>
    </source>
</reference>
<organism evidence="2 3">
    <name type="scientific">Lophiostoma macrostomum CBS 122681</name>
    <dbReference type="NCBI Taxonomy" id="1314788"/>
    <lineage>
        <taxon>Eukaryota</taxon>
        <taxon>Fungi</taxon>
        <taxon>Dikarya</taxon>
        <taxon>Ascomycota</taxon>
        <taxon>Pezizomycotina</taxon>
        <taxon>Dothideomycetes</taxon>
        <taxon>Pleosporomycetidae</taxon>
        <taxon>Pleosporales</taxon>
        <taxon>Lophiostomataceae</taxon>
        <taxon>Lophiostoma</taxon>
    </lineage>
</organism>
<keyword evidence="3" id="KW-1185">Reference proteome</keyword>
<dbReference type="Proteomes" id="UP000799324">
    <property type="component" value="Unassembled WGS sequence"/>
</dbReference>
<name>A0A6A6T4Y1_9PLEO</name>
<accession>A0A6A6T4Y1</accession>
<dbReference type="AlphaFoldDB" id="A0A6A6T4Y1"/>
<evidence type="ECO:0000313" key="3">
    <source>
        <dbReference type="Proteomes" id="UP000799324"/>
    </source>
</evidence>
<evidence type="ECO:0000313" key="2">
    <source>
        <dbReference type="EMBL" id="KAF2654231.1"/>
    </source>
</evidence>
<feature type="region of interest" description="Disordered" evidence="1">
    <location>
        <begin position="1"/>
        <end position="21"/>
    </location>
</feature>